<sequence length="113" mass="13265">MSFVFISIPAEIKLFPLAYYYVLGFSTSNMRYTSEQKTVRGYTNDVAPWKCGNRQTSLTAYSKLSGWKYSSELSFGNCSVRCILHLDHQFQPYRFDHYVDRIITKSEDYTIRD</sequence>
<proteinExistence type="predicted"/>
<gene>
    <name evidence="1" type="ORF">NPIL_388021</name>
</gene>
<dbReference type="EMBL" id="BMAW01035830">
    <property type="protein sequence ID" value="GFU41355.1"/>
    <property type="molecule type" value="Genomic_DNA"/>
</dbReference>
<protein>
    <submittedName>
        <fullName evidence="1">Uncharacterized protein</fullName>
    </submittedName>
</protein>
<evidence type="ECO:0000313" key="2">
    <source>
        <dbReference type="Proteomes" id="UP000887013"/>
    </source>
</evidence>
<name>A0A8X6QWL8_NEPPI</name>
<comment type="caution">
    <text evidence="1">The sequence shown here is derived from an EMBL/GenBank/DDBJ whole genome shotgun (WGS) entry which is preliminary data.</text>
</comment>
<dbReference type="AlphaFoldDB" id="A0A8X6QWL8"/>
<reference evidence="1" key="1">
    <citation type="submission" date="2020-08" db="EMBL/GenBank/DDBJ databases">
        <title>Multicomponent nature underlies the extraordinary mechanical properties of spider dragline silk.</title>
        <authorList>
            <person name="Kono N."/>
            <person name="Nakamura H."/>
            <person name="Mori M."/>
            <person name="Yoshida Y."/>
            <person name="Ohtoshi R."/>
            <person name="Malay A.D."/>
            <person name="Moran D.A.P."/>
            <person name="Tomita M."/>
            <person name="Numata K."/>
            <person name="Arakawa K."/>
        </authorList>
    </citation>
    <scope>NUCLEOTIDE SEQUENCE</scope>
</reference>
<accession>A0A8X6QWL8</accession>
<organism evidence="1 2">
    <name type="scientific">Nephila pilipes</name>
    <name type="common">Giant wood spider</name>
    <name type="synonym">Nephila maculata</name>
    <dbReference type="NCBI Taxonomy" id="299642"/>
    <lineage>
        <taxon>Eukaryota</taxon>
        <taxon>Metazoa</taxon>
        <taxon>Ecdysozoa</taxon>
        <taxon>Arthropoda</taxon>
        <taxon>Chelicerata</taxon>
        <taxon>Arachnida</taxon>
        <taxon>Araneae</taxon>
        <taxon>Araneomorphae</taxon>
        <taxon>Entelegynae</taxon>
        <taxon>Araneoidea</taxon>
        <taxon>Nephilidae</taxon>
        <taxon>Nephila</taxon>
    </lineage>
</organism>
<dbReference type="Proteomes" id="UP000887013">
    <property type="component" value="Unassembled WGS sequence"/>
</dbReference>
<keyword evidence="2" id="KW-1185">Reference proteome</keyword>
<evidence type="ECO:0000313" key="1">
    <source>
        <dbReference type="EMBL" id="GFU41355.1"/>
    </source>
</evidence>